<keyword evidence="3" id="KW-1185">Reference proteome</keyword>
<reference evidence="2" key="1">
    <citation type="submission" date="2021-02" db="EMBL/GenBank/DDBJ databases">
        <authorList>
            <person name="Dougan E. K."/>
            <person name="Rhodes N."/>
            <person name="Thang M."/>
            <person name="Chan C."/>
        </authorList>
    </citation>
    <scope>NUCLEOTIDE SEQUENCE</scope>
</reference>
<gene>
    <name evidence="2" type="ORF">PGLA1383_LOCUS56781</name>
</gene>
<dbReference type="AlphaFoldDB" id="A0A813HXJ6"/>
<accession>A0A813HXJ6</accession>
<feature type="non-terminal residue" evidence="2">
    <location>
        <position position="116"/>
    </location>
</feature>
<name>A0A813HXJ6_POLGL</name>
<evidence type="ECO:0000313" key="3">
    <source>
        <dbReference type="Proteomes" id="UP000654075"/>
    </source>
</evidence>
<dbReference type="Proteomes" id="UP000654075">
    <property type="component" value="Unassembled WGS sequence"/>
</dbReference>
<comment type="caution">
    <text evidence="2">The sequence shown here is derived from an EMBL/GenBank/DDBJ whole genome shotgun (WGS) entry which is preliminary data.</text>
</comment>
<protein>
    <submittedName>
        <fullName evidence="2">Uncharacterized protein</fullName>
    </submittedName>
</protein>
<feature type="region of interest" description="Disordered" evidence="1">
    <location>
        <begin position="40"/>
        <end position="74"/>
    </location>
</feature>
<evidence type="ECO:0000256" key="1">
    <source>
        <dbReference type="SAM" id="MobiDB-lite"/>
    </source>
</evidence>
<feature type="compositionally biased region" description="Basic and acidic residues" evidence="1">
    <location>
        <begin position="50"/>
        <end position="66"/>
    </location>
</feature>
<proteinExistence type="predicted"/>
<evidence type="ECO:0000313" key="2">
    <source>
        <dbReference type="EMBL" id="CAE8642270.1"/>
    </source>
</evidence>
<organism evidence="2 3">
    <name type="scientific">Polarella glacialis</name>
    <name type="common">Dinoflagellate</name>
    <dbReference type="NCBI Taxonomy" id="89957"/>
    <lineage>
        <taxon>Eukaryota</taxon>
        <taxon>Sar</taxon>
        <taxon>Alveolata</taxon>
        <taxon>Dinophyceae</taxon>
        <taxon>Suessiales</taxon>
        <taxon>Suessiaceae</taxon>
        <taxon>Polarella</taxon>
    </lineage>
</organism>
<sequence>TASDSETSAQTVELARPCRRVTRMLDSSVAAKRQLRFQEDVQYQAPAPRADPKGKCDRQAGEERGRSKPLTLRSDVNAPEIADLEEMLCEQLFWISSFHQRPDAEVRMQDIFDDSS</sequence>
<dbReference type="EMBL" id="CAJNNV010033141">
    <property type="protein sequence ID" value="CAE8642270.1"/>
    <property type="molecule type" value="Genomic_DNA"/>
</dbReference>